<evidence type="ECO:0000313" key="2">
    <source>
        <dbReference type="Proteomes" id="UP000092508"/>
    </source>
</evidence>
<accession>A0A1B8QE85</accession>
<organism evidence="1 2">
    <name type="scientific">Faucicola atlantae</name>
    <dbReference type="NCBI Taxonomy" id="34059"/>
    <lineage>
        <taxon>Bacteria</taxon>
        <taxon>Pseudomonadati</taxon>
        <taxon>Pseudomonadota</taxon>
        <taxon>Gammaproteobacteria</taxon>
        <taxon>Moraxellales</taxon>
        <taxon>Moraxellaceae</taxon>
        <taxon>Faucicola</taxon>
    </lineage>
</organism>
<reference evidence="1 2" key="1">
    <citation type="submission" date="2016-06" db="EMBL/GenBank/DDBJ databases">
        <title>Draft genome of Moraxella atlantae CCUG 66109.</title>
        <authorList>
            <person name="Salva-Serra F."/>
            <person name="Engstrom-Jakobsson H."/>
            <person name="Thorell K."/>
            <person name="Gonzales-Siles L."/>
            <person name="Karlsson R."/>
            <person name="Boulund F."/>
            <person name="Engstrand L."/>
            <person name="Kristiansson E."/>
            <person name="Moore E."/>
        </authorList>
    </citation>
    <scope>NUCLEOTIDE SEQUENCE [LARGE SCALE GENOMIC DNA]</scope>
    <source>
        <strain evidence="1 2">CCUG 66109</strain>
    </source>
</reference>
<comment type="caution">
    <text evidence="1">The sequence shown here is derived from an EMBL/GenBank/DDBJ whole genome shotgun (WGS) entry which is preliminary data.</text>
</comment>
<sequence>MLSEYKISQCYLKTDSIFKFDGAKDHLFIADVVHSLTLSVSLDNYFFYIATQYYTILTMCYATG</sequence>
<dbReference type="STRING" id="34059.A9308_05175"/>
<proteinExistence type="predicted"/>
<protein>
    <submittedName>
        <fullName evidence="1">Uncharacterized protein</fullName>
    </submittedName>
</protein>
<dbReference type="AlphaFoldDB" id="A0A1B8QE85"/>
<dbReference type="Proteomes" id="UP000092508">
    <property type="component" value="Unassembled WGS sequence"/>
</dbReference>
<name>A0A1B8QE85_9GAMM</name>
<gene>
    <name evidence="1" type="ORF">A9308_05175</name>
</gene>
<evidence type="ECO:0000313" key="1">
    <source>
        <dbReference type="EMBL" id="OBX79993.1"/>
    </source>
</evidence>
<dbReference type="EMBL" id="LZMZ01000009">
    <property type="protein sequence ID" value="OBX79993.1"/>
    <property type="molecule type" value="Genomic_DNA"/>
</dbReference>